<dbReference type="HOGENOM" id="CLU_1755999_0_0_9"/>
<dbReference type="GO" id="GO:0003677">
    <property type="term" value="F:DNA binding"/>
    <property type="evidence" value="ECO:0007669"/>
    <property type="project" value="InterPro"/>
</dbReference>
<gene>
    <name evidence="3" type="ordered locus">EHR_13525</name>
</gene>
<feature type="domain" description="Tyr recombinase" evidence="2">
    <location>
        <begin position="1"/>
        <end position="148"/>
    </location>
</feature>
<evidence type="ECO:0000313" key="4">
    <source>
        <dbReference type="Proteomes" id="UP000002895"/>
    </source>
</evidence>
<dbReference type="EMBL" id="CP003504">
    <property type="protein sequence ID" value="AFM71561.1"/>
    <property type="molecule type" value="Genomic_DNA"/>
</dbReference>
<dbReference type="PROSITE" id="PS51898">
    <property type="entry name" value="TYR_RECOMBINASE"/>
    <property type="match status" value="1"/>
</dbReference>
<name>I6T9N2_ENTHA</name>
<dbReference type="SUPFAM" id="SSF56349">
    <property type="entry name" value="DNA breaking-rejoining enzymes"/>
    <property type="match status" value="1"/>
</dbReference>
<dbReference type="GO" id="GO:0015074">
    <property type="term" value="P:DNA integration"/>
    <property type="evidence" value="ECO:0007669"/>
    <property type="project" value="InterPro"/>
</dbReference>
<keyword evidence="1" id="KW-0233">DNA recombination</keyword>
<dbReference type="AlphaFoldDB" id="I6T9N2"/>
<dbReference type="KEGG" id="ehr:EHR_13525"/>
<dbReference type="Gene3D" id="1.10.443.10">
    <property type="entry name" value="Intergrase catalytic core"/>
    <property type="match status" value="1"/>
</dbReference>
<keyword evidence="4" id="KW-1185">Reference proteome</keyword>
<organism evidence="3 4">
    <name type="scientific">Enterococcus hirae (strain ATCC 9790 / DSM 20160 / JCM 8729 / LMG 6399 / NBRC 3181 / NCIMB 6459 / NCDO 1258 / NCTC 12367 / WDCM 00089 / R)</name>
    <dbReference type="NCBI Taxonomy" id="768486"/>
    <lineage>
        <taxon>Bacteria</taxon>
        <taxon>Bacillati</taxon>
        <taxon>Bacillota</taxon>
        <taxon>Bacilli</taxon>
        <taxon>Lactobacillales</taxon>
        <taxon>Enterococcaceae</taxon>
        <taxon>Enterococcus</taxon>
    </lineage>
</organism>
<dbReference type="InterPro" id="IPR013762">
    <property type="entry name" value="Integrase-like_cat_sf"/>
</dbReference>
<protein>
    <submittedName>
        <fullName evidence="3">DNA integration/recombination/inversion protein</fullName>
    </submittedName>
</protein>
<evidence type="ECO:0000256" key="1">
    <source>
        <dbReference type="ARBA" id="ARBA00023172"/>
    </source>
</evidence>
<dbReference type="Proteomes" id="UP000002895">
    <property type="component" value="Chromosome"/>
</dbReference>
<dbReference type="Pfam" id="PF00589">
    <property type="entry name" value="Phage_integrase"/>
    <property type="match status" value="1"/>
</dbReference>
<evidence type="ECO:0000259" key="2">
    <source>
        <dbReference type="PROSITE" id="PS51898"/>
    </source>
</evidence>
<dbReference type="InterPro" id="IPR011010">
    <property type="entry name" value="DNA_brk_join_enz"/>
</dbReference>
<accession>I6T9N2</accession>
<reference evidence="3 4" key="1">
    <citation type="journal article" date="2012" name="J. Bacteriol.">
        <title>Genome sequence of Enterococcus hirae (Streptococcus faecalis) ATCC 9790, a model organism for the study of ion transport, bioenergetics, and copper homeostasis.</title>
        <authorList>
            <person name="Gaechter T."/>
            <person name="Wunderlin C."/>
            <person name="Schmidheini T."/>
            <person name="Solioz M."/>
        </authorList>
    </citation>
    <scope>NUCLEOTIDE SEQUENCE [LARGE SCALE GENOMIC DNA]</scope>
    <source>
        <strain evidence="4">ATCC 9790 / DSM 20160 / JCM 8729 / LMG 6399 / NBRC 3181 / NCIMB 6459 / NCDO 1258 / NCTC 12367 / WDCM 00089 / R</strain>
    </source>
</reference>
<sequence length="148" mass="17232">MYRKPSTYRLGRFAEFMFLTGTHIGEAIEIQAKDFDFENSQAFVNGSIDRSGEYRRGIKGSVKTNASYRNLDITNRTLCLVKRTIEEVTWDSMENDKFENLNYLFVTKNGVPVQNNSFNLALKRADERVDLAHKIYHLIFFAIRTFRG</sequence>
<dbReference type="eggNOG" id="COG0582">
    <property type="taxonomic scope" value="Bacteria"/>
</dbReference>
<dbReference type="InterPro" id="IPR002104">
    <property type="entry name" value="Integrase_catalytic"/>
</dbReference>
<dbReference type="OrthoDB" id="9803188at2"/>
<dbReference type="RefSeq" id="WP_014834737.1">
    <property type="nucleotide sequence ID" value="NC_018081.1"/>
</dbReference>
<evidence type="ECO:0000313" key="3">
    <source>
        <dbReference type="EMBL" id="AFM71561.1"/>
    </source>
</evidence>
<dbReference type="GO" id="GO:0006310">
    <property type="term" value="P:DNA recombination"/>
    <property type="evidence" value="ECO:0007669"/>
    <property type="project" value="UniProtKB-KW"/>
</dbReference>
<proteinExistence type="predicted"/>